<name>A0A8J7DGC9_DESMC</name>
<dbReference type="RefSeq" id="WP_193916847.1">
    <property type="nucleotide sequence ID" value="NZ_JADEXS020000001.1"/>
</dbReference>
<dbReference type="EMBL" id="JADEXS010000147">
    <property type="protein sequence ID" value="MBE9023294.1"/>
    <property type="molecule type" value="Genomic_DNA"/>
</dbReference>
<protein>
    <submittedName>
        <fullName evidence="1">Uncharacterized protein</fullName>
    </submittedName>
</protein>
<dbReference type="Proteomes" id="UP000622533">
    <property type="component" value="Unassembled WGS sequence"/>
</dbReference>
<proteinExistence type="predicted"/>
<organism evidence="1 2">
    <name type="scientific">Desmonostoc muscorum LEGE 12446</name>
    <dbReference type="NCBI Taxonomy" id="1828758"/>
    <lineage>
        <taxon>Bacteria</taxon>
        <taxon>Bacillati</taxon>
        <taxon>Cyanobacteriota</taxon>
        <taxon>Cyanophyceae</taxon>
        <taxon>Nostocales</taxon>
        <taxon>Nostocaceae</taxon>
        <taxon>Desmonostoc</taxon>
    </lineage>
</organism>
<keyword evidence="2" id="KW-1185">Reference proteome</keyword>
<evidence type="ECO:0000313" key="1">
    <source>
        <dbReference type="EMBL" id="MBE9023294.1"/>
    </source>
</evidence>
<gene>
    <name evidence="1" type="ORF">IQ276_12915</name>
</gene>
<dbReference type="AlphaFoldDB" id="A0A8J7DGC9"/>
<accession>A0A8J7DGC9</accession>
<evidence type="ECO:0000313" key="2">
    <source>
        <dbReference type="Proteomes" id="UP000622533"/>
    </source>
</evidence>
<comment type="caution">
    <text evidence="1">The sequence shown here is derived from an EMBL/GenBank/DDBJ whole genome shotgun (WGS) entry which is preliminary data.</text>
</comment>
<sequence length="129" mass="14574">MLDVPTSVITYLLNFLTTERSLAYLLVNKDGSLLDWGGKLAEYGITNLSKGENIKEQVCFLEGLLPLEDNSLFLPFIKTEYGSCADVHIFPTKEGDWVLLLDSSCDEKHLFATQQKANEFILLQEKLNK</sequence>
<reference evidence="1" key="1">
    <citation type="submission" date="2020-10" db="EMBL/GenBank/DDBJ databases">
        <authorList>
            <person name="Castelo-Branco R."/>
            <person name="Eusebio N."/>
            <person name="Adriana R."/>
            <person name="Vieira A."/>
            <person name="Brugerolle De Fraissinette N."/>
            <person name="Rezende De Castro R."/>
            <person name="Schneider M.P."/>
            <person name="Vasconcelos V."/>
            <person name="Leao P.N."/>
        </authorList>
    </citation>
    <scope>NUCLEOTIDE SEQUENCE</scope>
    <source>
        <strain evidence="1">LEGE 12446</strain>
    </source>
</reference>